<dbReference type="Proteomes" id="UP000253606">
    <property type="component" value="Chromosome"/>
</dbReference>
<feature type="chain" id="PRO_5016326051" evidence="4">
    <location>
        <begin position="37"/>
        <end position="723"/>
    </location>
</feature>
<evidence type="ECO:0000313" key="6">
    <source>
        <dbReference type="Proteomes" id="UP000253606"/>
    </source>
</evidence>
<dbReference type="InterPro" id="IPR013105">
    <property type="entry name" value="TPR_2"/>
</dbReference>
<dbReference type="Pfam" id="PF14559">
    <property type="entry name" value="TPR_19"/>
    <property type="match status" value="2"/>
</dbReference>
<dbReference type="PANTHER" id="PTHR45586:SF1">
    <property type="entry name" value="LIPOPOLYSACCHARIDE ASSEMBLY PROTEIN B"/>
    <property type="match status" value="1"/>
</dbReference>
<dbReference type="Gene3D" id="1.25.40.10">
    <property type="entry name" value="Tetratricopeptide repeat domain"/>
    <property type="match status" value="5"/>
</dbReference>
<dbReference type="InterPro" id="IPR019734">
    <property type="entry name" value="TPR_rpt"/>
</dbReference>
<dbReference type="Pfam" id="PF07719">
    <property type="entry name" value="TPR_2"/>
    <property type="match status" value="1"/>
</dbReference>
<proteinExistence type="predicted"/>
<sequence>MMDTIAINQANPAFLRRLVAPILLVASASLAPLAQAQTSAPSAPPASTTAAPSNRQVPDRAAAYYHYSLAHDYEDMATSYGRSEYATRAVEEYKLALNADPTSQFLNNGLAELYFKTGKVKEAIVAAQDLLKKDPNNLDAHKLLGRIYLRSLGDGQNSGPSGQVLQLAIAEYTKIVSLEPNSIEDRLLLGQLYSVNHESGKAEEQFKAAQQIDPSSEEVVLNLARLYSEQGDIEHAIQVLSAIPEDDQTPRTEFALGGAYDQNKEPKKAIAAYRRAVDLDPSNVDAERSLAQALLNDNDLNDALATYESIAAADPQDANAYLRIAEIQRRQGNYDESLASIKKAKSLSQEPLQLSEISFNEALADEALGKHDEAATILQKLVDQSEHSTGQYSDPEKNARAFFLDRLAVLYREQNKPLQAADTYHKMLDLGGDFTVQGYQGEVDSYREAKQYAKATEVAREAAAKLPKDRQIQLMLAGQLADTGKPDEGIALAKSLLTNPPAAPDAPAASQDREVYLALANIYTRLHRWNEAGAELDRAEPLSTKQDDRVYIAFLRGALAERQKHYDEAEAQFRKVLAIDPGNSMTLNYLGYMQADRGVKLDEALSMIQQAVKAEPQNYAYLDSLGWAYFKLGQYQLSEDNLRRASERNASDPTVHDHLGDLYEKTGRLKLAVAQWEQSVSEYDKTSPGDNDGIDIGKVHKKLENAWVKLAKEDASSSTATKQ</sequence>
<dbReference type="PANTHER" id="PTHR45586">
    <property type="entry name" value="TPR REPEAT-CONTAINING PROTEIN PA4667"/>
    <property type="match status" value="1"/>
</dbReference>
<dbReference type="SUPFAM" id="SSF48452">
    <property type="entry name" value="TPR-like"/>
    <property type="match status" value="4"/>
</dbReference>
<evidence type="ECO:0000256" key="1">
    <source>
        <dbReference type="ARBA" id="ARBA00022737"/>
    </source>
</evidence>
<feature type="signal peptide" evidence="4">
    <location>
        <begin position="1"/>
        <end position="36"/>
    </location>
</feature>
<protein>
    <submittedName>
        <fullName evidence="5">TPR domain protein, putative component of TonB system</fullName>
    </submittedName>
</protein>
<gene>
    <name evidence="5" type="ORF">ACPOL_5251</name>
</gene>
<feature type="repeat" description="TPR" evidence="3">
    <location>
        <begin position="318"/>
        <end position="351"/>
    </location>
</feature>
<dbReference type="SMART" id="SM00028">
    <property type="entry name" value="TPR"/>
    <property type="match status" value="12"/>
</dbReference>
<keyword evidence="6" id="KW-1185">Reference proteome</keyword>
<dbReference type="Pfam" id="PF13181">
    <property type="entry name" value="TPR_8"/>
    <property type="match status" value="1"/>
</dbReference>
<keyword evidence="2 3" id="KW-0802">TPR repeat</keyword>
<evidence type="ECO:0000256" key="2">
    <source>
        <dbReference type="ARBA" id="ARBA00022803"/>
    </source>
</evidence>
<feature type="repeat" description="TPR" evidence="3">
    <location>
        <begin position="550"/>
        <end position="583"/>
    </location>
</feature>
<organism evidence="5 6">
    <name type="scientific">Acidisarcina polymorpha</name>
    <dbReference type="NCBI Taxonomy" id="2211140"/>
    <lineage>
        <taxon>Bacteria</taxon>
        <taxon>Pseudomonadati</taxon>
        <taxon>Acidobacteriota</taxon>
        <taxon>Terriglobia</taxon>
        <taxon>Terriglobales</taxon>
        <taxon>Acidobacteriaceae</taxon>
        <taxon>Acidisarcina</taxon>
    </lineage>
</organism>
<feature type="repeat" description="TPR" evidence="3">
    <location>
        <begin position="250"/>
        <end position="283"/>
    </location>
</feature>
<evidence type="ECO:0000256" key="4">
    <source>
        <dbReference type="SAM" id="SignalP"/>
    </source>
</evidence>
<dbReference type="RefSeq" id="WP_114209269.1">
    <property type="nucleotide sequence ID" value="NZ_CP030840.1"/>
</dbReference>
<dbReference type="AlphaFoldDB" id="A0A2Z5G757"/>
<dbReference type="Pfam" id="PF13432">
    <property type="entry name" value="TPR_16"/>
    <property type="match status" value="3"/>
</dbReference>
<dbReference type="PROSITE" id="PS50005">
    <property type="entry name" value="TPR"/>
    <property type="match status" value="3"/>
</dbReference>
<dbReference type="InterPro" id="IPR051012">
    <property type="entry name" value="CellSynth/LPSAsmb/PSIAsmb"/>
</dbReference>
<dbReference type="KEGG" id="abas:ACPOL_5251"/>
<accession>A0A2Z5G757</accession>
<keyword evidence="1" id="KW-0677">Repeat</keyword>
<keyword evidence="4" id="KW-0732">Signal</keyword>
<name>A0A2Z5G757_9BACT</name>
<evidence type="ECO:0000313" key="5">
    <source>
        <dbReference type="EMBL" id="AXC14505.1"/>
    </source>
</evidence>
<evidence type="ECO:0000256" key="3">
    <source>
        <dbReference type="PROSITE-ProRule" id="PRU00339"/>
    </source>
</evidence>
<dbReference type="InterPro" id="IPR011990">
    <property type="entry name" value="TPR-like_helical_dom_sf"/>
</dbReference>
<reference evidence="5 6" key="1">
    <citation type="journal article" date="2018" name="Front. Microbiol.">
        <title>Hydrolytic Capabilities as a Key to Environmental Success: Chitinolytic and Cellulolytic Acidobacteria From Acidic Sub-arctic Soils and Boreal Peatlands.</title>
        <authorList>
            <person name="Belova S.E."/>
            <person name="Ravin N.V."/>
            <person name="Pankratov T.A."/>
            <person name="Rakitin A.L."/>
            <person name="Ivanova A.A."/>
            <person name="Beletsky A.V."/>
            <person name="Mardanov A.V."/>
            <person name="Sinninghe Damste J.S."/>
            <person name="Dedysh S.N."/>
        </authorList>
    </citation>
    <scope>NUCLEOTIDE SEQUENCE [LARGE SCALE GENOMIC DNA]</scope>
    <source>
        <strain evidence="5 6">SBC82</strain>
    </source>
</reference>
<dbReference type="EMBL" id="CP030840">
    <property type="protein sequence ID" value="AXC14505.1"/>
    <property type="molecule type" value="Genomic_DNA"/>
</dbReference>
<dbReference type="OrthoDB" id="9766710at2"/>